<dbReference type="STRING" id="211114.SAMN04489726_5381"/>
<evidence type="ECO:0000313" key="2">
    <source>
        <dbReference type="Proteomes" id="UP000183376"/>
    </source>
</evidence>
<dbReference type="RefSeq" id="WP_052406854.1">
    <property type="nucleotide sequence ID" value="NZ_JOEF01000002.1"/>
</dbReference>
<accession>A0A1G9ZA52</accession>
<sequence length="209" mass="22838">MIIGDRIPYDFGKGVGQETAALTAKTWLNPGEAGVATFSCFGHVGSTVADTHRAPHVPFGEVHSMRPQQEWRPLPTSVVSEGRFLGDEWVHDPSFSVWAYASSPDAHAVRIADHLASGAGDSWLVITNRRIGVVIDNNRLGDVTEPAEDSFMISLWEVPLAAVTRFSPAPLGKQSTPEWAFRIGFNDSTLDIVLLNPQEMVEYVLAALR</sequence>
<evidence type="ECO:0000313" key="1">
    <source>
        <dbReference type="EMBL" id="SDN18388.1"/>
    </source>
</evidence>
<name>A0A1G9ZA52_ALLAB</name>
<reference evidence="1 2" key="1">
    <citation type="submission" date="2016-10" db="EMBL/GenBank/DDBJ databases">
        <authorList>
            <person name="de Groot N.N."/>
        </authorList>
    </citation>
    <scope>NUCLEOTIDE SEQUENCE [LARGE SCALE GENOMIC DNA]</scope>
    <source>
        <strain evidence="1 2">DSM 44149</strain>
    </source>
</reference>
<dbReference type="OrthoDB" id="3673367at2"/>
<dbReference type="AlphaFoldDB" id="A0A1G9ZA52"/>
<organism evidence="1 2">
    <name type="scientific">Allokutzneria albata</name>
    <name type="common">Kibdelosporangium albatum</name>
    <dbReference type="NCBI Taxonomy" id="211114"/>
    <lineage>
        <taxon>Bacteria</taxon>
        <taxon>Bacillati</taxon>
        <taxon>Actinomycetota</taxon>
        <taxon>Actinomycetes</taxon>
        <taxon>Pseudonocardiales</taxon>
        <taxon>Pseudonocardiaceae</taxon>
        <taxon>Allokutzneria</taxon>
    </lineage>
</organism>
<dbReference type="eggNOG" id="ENOG50346TX">
    <property type="taxonomic scope" value="Bacteria"/>
</dbReference>
<protein>
    <submittedName>
        <fullName evidence="1">Uncharacterized protein</fullName>
    </submittedName>
</protein>
<gene>
    <name evidence="1" type="ORF">SAMN04489726_5381</name>
</gene>
<dbReference type="EMBL" id="LT629701">
    <property type="protein sequence ID" value="SDN18388.1"/>
    <property type="molecule type" value="Genomic_DNA"/>
</dbReference>
<proteinExistence type="predicted"/>
<keyword evidence="2" id="KW-1185">Reference proteome</keyword>
<dbReference type="Proteomes" id="UP000183376">
    <property type="component" value="Chromosome I"/>
</dbReference>